<comment type="caution">
    <text evidence="2">The sequence shown here is derived from an EMBL/GenBank/DDBJ whole genome shotgun (WGS) entry which is preliminary data.</text>
</comment>
<proteinExistence type="predicted"/>
<evidence type="ECO:0000313" key="3">
    <source>
        <dbReference type="Proteomes" id="UP001469553"/>
    </source>
</evidence>
<evidence type="ECO:0000313" key="2">
    <source>
        <dbReference type="EMBL" id="MEQ2296715.1"/>
    </source>
</evidence>
<gene>
    <name evidence="2" type="ORF">AMECASPLE_027399</name>
</gene>
<dbReference type="EMBL" id="JAHRIP010040515">
    <property type="protein sequence ID" value="MEQ2296715.1"/>
    <property type="molecule type" value="Genomic_DNA"/>
</dbReference>
<evidence type="ECO:0000256" key="1">
    <source>
        <dbReference type="SAM" id="MobiDB-lite"/>
    </source>
</evidence>
<accession>A0ABV0YSW0</accession>
<organism evidence="2 3">
    <name type="scientific">Ameca splendens</name>
    <dbReference type="NCBI Taxonomy" id="208324"/>
    <lineage>
        <taxon>Eukaryota</taxon>
        <taxon>Metazoa</taxon>
        <taxon>Chordata</taxon>
        <taxon>Craniata</taxon>
        <taxon>Vertebrata</taxon>
        <taxon>Euteleostomi</taxon>
        <taxon>Actinopterygii</taxon>
        <taxon>Neopterygii</taxon>
        <taxon>Teleostei</taxon>
        <taxon>Neoteleostei</taxon>
        <taxon>Acanthomorphata</taxon>
        <taxon>Ovalentaria</taxon>
        <taxon>Atherinomorphae</taxon>
        <taxon>Cyprinodontiformes</taxon>
        <taxon>Goodeidae</taxon>
        <taxon>Ameca</taxon>
    </lineage>
</organism>
<protein>
    <submittedName>
        <fullName evidence="2">Uncharacterized protein</fullName>
    </submittedName>
</protein>
<dbReference type="Proteomes" id="UP001469553">
    <property type="component" value="Unassembled WGS sequence"/>
</dbReference>
<name>A0ABV0YSW0_9TELE</name>
<reference evidence="2 3" key="1">
    <citation type="submission" date="2021-06" db="EMBL/GenBank/DDBJ databases">
        <authorList>
            <person name="Palmer J.M."/>
        </authorList>
    </citation>
    <scope>NUCLEOTIDE SEQUENCE [LARGE SCALE GENOMIC DNA]</scope>
    <source>
        <strain evidence="2 3">AS_MEX2019</strain>
        <tissue evidence="2">Muscle</tissue>
    </source>
</reference>
<sequence length="155" mass="17315">MPPQLRSWLLLALLPPGFKLKRTLSTLQRLLTSKPDIWSSPPQSTLRALCEQQRQTNRQLEQVTSLLQHTLLPKASTTPEGAVGPPVSQQLPPGRDITPHNPKKFSGESLVEQAQIEVEILQTPLQVQALDGRMLHRITHRTKNLELVLSVCSLS</sequence>
<keyword evidence="3" id="KW-1185">Reference proteome</keyword>
<feature type="region of interest" description="Disordered" evidence="1">
    <location>
        <begin position="74"/>
        <end position="105"/>
    </location>
</feature>